<feature type="region of interest" description="Disordered" evidence="3">
    <location>
        <begin position="14"/>
        <end position="44"/>
    </location>
</feature>
<evidence type="ECO:0000313" key="5">
    <source>
        <dbReference type="EMBL" id="KAK4289496.1"/>
    </source>
</evidence>
<dbReference type="InterPro" id="IPR007111">
    <property type="entry name" value="NACHT_NTPase"/>
</dbReference>
<feature type="compositionally biased region" description="Gly residues" evidence="3">
    <location>
        <begin position="17"/>
        <end position="44"/>
    </location>
</feature>
<feature type="region of interest" description="Disordered" evidence="3">
    <location>
        <begin position="76"/>
        <end position="103"/>
    </location>
</feature>
<dbReference type="SUPFAM" id="SSF52047">
    <property type="entry name" value="RNI-like"/>
    <property type="match status" value="1"/>
</dbReference>
<keyword evidence="1" id="KW-0547">Nucleotide-binding</keyword>
<feature type="compositionally biased region" description="Gly residues" evidence="3">
    <location>
        <begin position="469"/>
        <end position="490"/>
    </location>
</feature>
<evidence type="ECO:0000256" key="3">
    <source>
        <dbReference type="SAM" id="MobiDB-lite"/>
    </source>
</evidence>
<reference evidence="5" key="1">
    <citation type="submission" date="2023-11" db="EMBL/GenBank/DDBJ databases">
        <title>Genome assemblies of two species of porcelain crab, Petrolisthes cinctipes and Petrolisthes manimaculis (Anomura: Porcellanidae).</title>
        <authorList>
            <person name="Angst P."/>
        </authorList>
    </citation>
    <scope>NUCLEOTIDE SEQUENCE</scope>
    <source>
        <strain evidence="5">PB745_02</strain>
        <tissue evidence="5">Gill</tissue>
    </source>
</reference>
<protein>
    <recommendedName>
        <fullName evidence="4">NACHT domain-containing protein</fullName>
    </recommendedName>
</protein>
<dbReference type="EMBL" id="JAWZYT010005836">
    <property type="protein sequence ID" value="KAK4289496.1"/>
    <property type="molecule type" value="Genomic_DNA"/>
</dbReference>
<proteinExistence type="predicted"/>
<dbReference type="SUPFAM" id="SSF52540">
    <property type="entry name" value="P-loop containing nucleoside triphosphate hydrolases"/>
    <property type="match status" value="1"/>
</dbReference>
<accession>A0AAE1NHG6</accession>
<dbReference type="Pfam" id="PF05729">
    <property type="entry name" value="NACHT"/>
    <property type="match status" value="1"/>
</dbReference>
<evidence type="ECO:0000259" key="4">
    <source>
        <dbReference type="PROSITE" id="PS50837"/>
    </source>
</evidence>
<feature type="domain" description="NACHT" evidence="4">
    <location>
        <begin position="597"/>
        <end position="720"/>
    </location>
</feature>
<organism evidence="5 6">
    <name type="scientific">Petrolisthes manimaculis</name>
    <dbReference type="NCBI Taxonomy" id="1843537"/>
    <lineage>
        <taxon>Eukaryota</taxon>
        <taxon>Metazoa</taxon>
        <taxon>Ecdysozoa</taxon>
        <taxon>Arthropoda</taxon>
        <taxon>Crustacea</taxon>
        <taxon>Multicrustacea</taxon>
        <taxon>Malacostraca</taxon>
        <taxon>Eumalacostraca</taxon>
        <taxon>Eucarida</taxon>
        <taxon>Decapoda</taxon>
        <taxon>Pleocyemata</taxon>
        <taxon>Anomura</taxon>
        <taxon>Galatheoidea</taxon>
        <taxon>Porcellanidae</taxon>
        <taxon>Petrolisthes</taxon>
    </lineage>
</organism>
<keyword evidence="6" id="KW-1185">Reference proteome</keyword>
<gene>
    <name evidence="5" type="ORF">Pmani_037535</name>
</gene>
<dbReference type="PROSITE" id="PS50837">
    <property type="entry name" value="NACHT"/>
    <property type="match status" value="1"/>
</dbReference>
<feature type="region of interest" description="Disordered" evidence="3">
    <location>
        <begin position="1266"/>
        <end position="1285"/>
    </location>
</feature>
<feature type="region of interest" description="Disordered" evidence="3">
    <location>
        <begin position="273"/>
        <end position="427"/>
    </location>
</feature>
<feature type="compositionally biased region" description="Low complexity" evidence="3">
    <location>
        <begin position="79"/>
        <end position="91"/>
    </location>
</feature>
<dbReference type="Proteomes" id="UP001292094">
    <property type="component" value="Unassembled WGS sequence"/>
</dbReference>
<feature type="compositionally biased region" description="Pro residues" evidence="3">
    <location>
        <begin position="233"/>
        <end position="243"/>
    </location>
</feature>
<feature type="region of interest" description="Disordered" evidence="3">
    <location>
        <begin position="456"/>
        <end position="494"/>
    </location>
</feature>
<feature type="region of interest" description="Disordered" evidence="3">
    <location>
        <begin position="1184"/>
        <end position="1229"/>
    </location>
</feature>
<feature type="compositionally biased region" description="Acidic residues" evidence="3">
    <location>
        <begin position="92"/>
        <end position="101"/>
    </location>
</feature>
<name>A0AAE1NHG6_9EUCA</name>
<evidence type="ECO:0000256" key="2">
    <source>
        <dbReference type="ARBA" id="ARBA00022840"/>
    </source>
</evidence>
<feature type="region of interest" description="Disordered" evidence="3">
    <location>
        <begin position="138"/>
        <end position="260"/>
    </location>
</feature>
<feature type="compositionally biased region" description="Low complexity" evidence="3">
    <location>
        <begin position="1219"/>
        <end position="1228"/>
    </location>
</feature>
<comment type="caution">
    <text evidence="5">The sequence shown here is derived from an EMBL/GenBank/DDBJ whole genome shotgun (WGS) entry which is preliminary data.</text>
</comment>
<evidence type="ECO:0000256" key="1">
    <source>
        <dbReference type="ARBA" id="ARBA00022741"/>
    </source>
</evidence>
<keyword evidence="2" id="KW-0067">ATP-binding</keyword>
<dbReference type="PANTHER" id="PTHR46844:SF1">
    <property type="entry name" value="SLR5058 PROTEIN"/>
    <property type="match status" value="1"/>
</dbReference>
<dbReference type="InterPro" id="IPR027417">
    <property type="entry name" value="P-loop_NTPase"/>
</dbReference>
<dbReference type="PANTHER" id="PTHR46844">
    <property type="entry name" value="SLR5058 PROTEIN"/>
    <property type="match status" value="1"/>
</dbReference>
<dbReference type="Gene3D" id="3.80.10.10">
    <property type="entry name" value="Ribonuclease Inhibitor"/>
    <property type="match status" value="2"/>
</dbReference>
<feature type="compositionally biased region" description="Low complexity" evidence="3">
    <location>
        <begin position="170"/>
        <end position="182"/>
    </location>
</feature>
<evidence type="ECO:0000313" key="6">
    <source>
        <dbReference type="Proteomes" id="UP001292094"/>
    </source>
</evidence>
<feature type="compositionally biased region" description="Polar residues" evidence="3">
    <location>
        <begin position="188"/>
        <end position="206"/>
    </location>
</feature>
<dbReference type="GO" id="GO:0005524">
    <property type="term" value="F:ATP binding"/>
    <property type="evidence" value="ECO:0007669"/>
    <property type="project" value="UniProtKB-KW"/>
</dbReference>
<sequence length="1695" mass="184849">MSDLAETDVVVVEEENGGNGGKGGAGGGGGGTTGGGGGGGGVGGGGGGVGLTVVGVAGQEISSTGSSGGVLGAGIPFIDDSGSSSCTSSLLGDEEEEDDDTTSLSRLLDDAASRELSINGLHDELASLSCGYASLDAHSEEGAISEEGERRGREEGEVETEASDDGGSQGNNNNKSSSRPNSVRWSWLHSSSPGSHRTSKSSIKSTDNIEDEPSNKTKIGLNDDDDDDDDFKLPPPCLPPSLPPCDTCEDRTSTSSSCFTSSSVLSCTTCAAESDARAEVEARVEAEARRENEYERQERRENEYEGRERRENEYEGRENEFDRQERRENEFERGERRENEYEGRERRENEFEGRGRRENEFERQERRENECQREESDMSGGGDHGRYESTNTEVTPQLRPPSTPTPTSPGTPSKTPLDTPPHLSNGQMMMKMMTPHRLSLNVKEGWSPGGVLETPIPLGSSTPQPGGVAAAGGGGGGGPGGGGGGGGSTRGGRYQAPHHYISSMRVASMRGAGDMGGALVARVATFLRTQYKNLDSSPLQLPWCPNFRMTVSEFETSLIQVPLASHLKVPPGLLTLPHILHPHQLAFSEGSLEERPRRVLVEGDPGYGKSTLALKLAYDWAANPTTSYLSQFSLVFVVTLRDFRGGSLFSHLCKEVLPRHILSKDAMSTLWNHMKKIEEKILFLLVGYDELVDEESGDLIDLLDGQMFPSATVLTTSRPGCPRPLPPALHRRLLVAGLSTQQTQRFFTHYFNAIGKPGSGNEVMSLMSASGDKYGDLITCPVMCVALCVLYEDLGGKLPSRLTDLYNSLLKHMVRRNLLRRGEPMCYDVLPDKYNKLLSDFGKVSLECLKQNQPYFTGQDLKTRCQHGGEVIELGILLRMQSTSKLTKRDHYTPVHKSLLEFLSAFYLSGLIHDPSLLQVEIDGIAEKMDIMHPVLRQNSGLMVLRYLVGLLGRNAHVIFNIVSQMAVPQRILFLLLKESGIYQMNVLEVCKHVSNREHVVIQTNSGELEDWARLLYSPDCSLEGVEVLLDFDGSSRDRHESFFTSMSFNESVKSVKLTCVVGGDFGRSEVTRLVSYVRAVLTKRRLESFEIQVTSVVEEATAAVLSPVVEMICDTLPDLAPALNKLVLALELDADQVVQLCGVLEMAPHVRVLHLPHLACGLVGLKAVAHLVERNPLVSLNLAGSLSSGTPVDERATGTGASTPSPTHEDAPTPPPQQQQQQQSTPSCGPLSFWSFTDAQGNTRSVFNSLPRSFYQSLPRRGRLHSISADKRNSDSTLLQKTSFPPPTCTPSVHANGFHEIFSAFRNPSSRVCHLNINKCTLGAEDLVCLGETVRFTRCLSSLRMEGLSRMAELIPILIALQENTSLQLLDLTSPHILLGDAALQVTLASLAKNRSLRFLVLNGWTIQVESERSLRELIQFLTVTELQHLDLGGCRVLVTVHEGGLARLSRQDDLLAALQEGVPPLNNNTLAFLNLDGFEVTINNKVVLRGPQLLFLLRHFPKLVDASLASNLGADVIDDATTHRLFALLSSAFPFLRRLTLGGWVFSLDNCEKVMRSAGKQLRGSQLREVYLSGVEVRGSSGTPGLEHLLLQALTSSLHHLTLLSLAGMNLTPPQALAFAKTMRDKLATSILELETRGLSYATVKALRQTLTDGGRFESEFLGGSYKLKKIDRREKLIGKWACISTLDRLSEL</sequence>
<feature type="compositionally biased region" description="Basic and acidic residues" evidence="3">
    <location>
        <begin position="274"/>
        <end position="376"/>
    </location>
</feature>
<feature type="compositionally biased region" description="Pro residues" evidence="3">
    <location>
        <begin position="398"/>
        <end position="409"/>
    </location>
</feature>
<dbReference type="Gene3D" id="3.40.50.300">
    <property type="entry name" value="P-loop containing nucleotide triphosphate hydrolases"/>
    <property type="match status" value="1"/>
</dbReference>
<dbReference type="InterPro" id="IPR032675">
    <property type="entry name" value="LRR_dom_sf"/>
</dbReference>
<feature type="compositionally biased region" description="Basic and acidic residues" evidence="3">
    <location>
        <begin position="138"/>
        <end position="155"/>
    </location>
</feature>